<dbReference type="GO" id="GO:0005975">
    <property type="term" value="P:carbohydrate metabolic process"/>
    <property type="evidence" value="ECO:0007669"/>
    <property type="project" value="InterPro"/>
</dbReference>
<dbReference type="InterPro" id="IPR018485">
    <property type="entry name" value="FGGY_C"/>
</dbReference>
<proteinExistence type="inferred from homology"/>
<dbReference type="Proteomes" id="UP000005632">
    <property type="component" value="Chromosome"/>
</dbReference>
<dbReference type="PANTHER" id="PTHR43095:SF5">
    <property type="entry name" value="XYLULOSE KINASE"/>
    <property type="match status" value="1"/>
</dbReference>
<dbReference type="STRING" id="158190.SpiGrapes_1414"/>
<dbReference type="OrthoDB" id="9805576at2"/>
<dbReference type="PANTHER" id="PTHR43095">
    <property type="entry name" value="SUGAR KINASE"/>
    <property type="match status" value="1"/>
</dbReference>
<dbReference type="PIRSF" id="PIRSF000538">
    <property type="entry name" value="GlpK"/>
    <property type="match status" value="1"/>
</dbReference>
<dbReference type="RefSeq" id="WP_014270074.1">
    <property type="nucleotide sequence ID" value="NC_016633.1"/>
</dbReference>
<dbReference type="Pfam" id="PF02782">
    <property type="entry name" value="FGGY_C"/>
    <property type="match status" value="1"/>
</dbReference>
<sequence>MNEAFSLGIDIGTTAIKMILVSATGEILGTWTKPHDLLSPKPGYAEEDPMIWENHMYDLLREVVSATDTEKIRAIGVTGMVPALIALGNDKKPLMHSIQQNDIRSEKEIAELESQLDSDWFFSKTGNRVNQQHIFPKILWITRHHPQIIKQIRYILGSYDYLAFLLTGVVQVEHNWALESGMWDLSEDSWLEEIMQLGGVDSKWLPPVSNSTDIIGSTTSKIEQLTGLRAGIPVIAGTADHVASSFCTGARRAGDLVFKLGGAGDILLALDHLVTDNRLFIDYGCSSGVPYLLNGCTASSGSMLKWFQKEFSFADFTVMDERASVVPPGSEGVVILPYFLGEKTPLFDVDAKGVIYGLSLSHSKDHVYRAMLESVAFSFRHHIEVFTELGLPIQRVFITNGGSKSTLWRSIMADVTGFDLQYVKHNPGSCLGAALLAGIGCGLMEEKVADRFLEETITIPFSVENHARYGRPYETFRLIYEALKPITKKA</sequence>
<dbReference type="SUPFAM" id="SSF53067">
    <property type="entry name" value="Actin-like ATPase domain"/>
    <property type="match status" value="2"/>
</dbReference>
<evidence type="ECO:0000256" key="3">
    <source>
        <dbReference type="ARBA" id="ARBA00022777"/>
    </source>
</evidence>
<comment type="similarity">
    <text evidence="1 4">Belongs to the FGGY kinase family.</text>
</comment>
<accession>G8QUJ2</accession>
<name>G8QUJ2_SPHPG</name>
<dbReference type="CDD" id="cd07804">
    <property type="entry name" value="ASKHA_NBD_FGGY_RrXK-like"/>
    <property type="match status" value="1"/>
</dbReference>
<keyword evidence="3 4" id="KW-0418">Kinase</keyword>
<evidence type="ECO:0000259" key="6">
    <source>
        <dbReference type="Pfam" id="PF02782"/>
    </source>
</evidence>
<evidence type="ECO:0000313" key="7">
    <source>
        <dbReference type="EMBL" id="AEV29225.1"/>
    </source>
</evidence>
<evidence type="ECO:0000313" key="8">
    <source>
        <dbReference type="Proteomes" id="UP000005632"/>
    </source>
</evidence>
<dbReference type="InterPro" id="IPR018484">
    <property type="entry name" value="FGGY_N"/>
</dbReference>
<dbReference type="PROSITE" id="PS00445">
    <property type="entry name" value="FGGY_KINASES_2"/>
    <property type="match status" value="1"/>
</dbReference>
<evidence type="ECO:0000259" key="5">
    <source>
        <dbReference type="Pfam" id="PF00370"/>
    </source>
</evidence>
<protein>
    <submittedName>
        <fullName evidence="7">Pentulose/hexulose kinase</fullName>
    </submittedName>
</protein>
<reference evidence="7 8" key="1">
    <citation type="submission" date="2011-11" db="EMBL/GenBank/DDBJ databases">
        <title>Complete sequence of Spirochaeta sp. grapes.</title>
        <authorList>
            <consortium name="US DOE Joint Genome Institute"/>
            <person name="Lucas S."/>
            <person name="Han J."/>
            <person name="Lapidus A."/>
            <person name="Cheng J.-F."/>
            <person name="Goodwin L."/>
            <person name="Pitluck S."/>
            <person name="Peters L."/>
            <person name="Ovchinnikova G."/>
            <person name="Munk A.C."/>
            <person name="Detter J.C."/>
            <person name="Han C."/>
            <person name="Tapia R."/>
            <person name="Land M."/>
            <person name="Hauser L."/>
            <person name="Kyrpides N."/>
            <person name="Ivanova N."/>
            <person name="Pagani I."/>
            <person name="Ritalahtilisa K."/>
            <person name="Loeffler F."/>
            <person name="Woyke T."/>
        </authorList>
    </citation>
    <scope>NUCLEOTIDE SEQUENCE [LARGE SCALE GENOMIC DNA]</scope>
    <source>
        <strain evidence="8">ATCC BAA-1885 / DSM 22778 / Grapes</strain>
    </source>
</reference>
<dbReference type="Pfam" id="PF00370">
    <property type="entry name" value="FGGY_N"/>
    <property type="match status" value="1"/>
</dbReference>
<dbReference type="InterPro" id="IPR043129">
    <property type="entry name" value="ATPase_NBD"/>
</dbReference>
<dbReference type="HOGENOM" id="CLU_009281_3_0_12"/>
<dbReference type="InterPro" id="IPR050406">
    <property type="entry name" value="FGGY_Carb_Kinase"/>
</dbReference>
<evidence type="ECO:0000256" key="1">
    <source>
        <dbReference type="ARBA" id="ARBA00009156"/>
    </source>
</evidence>
<evidence type="ECO:0000256" key="2">
    <source>
        <dbReference type="ARBA" id="ARBA00022679"/>
    </source>
</evidence>
<keyword evidence="2 4" id="KW-0808">Transferase</keyword>
<dbReference type="GO" id="GO:0016301">
    <property type="term" value="F:kinase activity"/>
    <property type="evidence" value="ECO:0007669"/>
    <property type="project" value="UniProtKB-KW"/>
</dbReference>
<feature type="domain" description="Carbohydrate kinase FGGY N-terminal" evidence="5">
    <location>
        <begin position="7"/>
        <end position="247"/>
    </location>
</feature>
<organism evidence="7 8">
    <name type="scientific">Sphaerochaeta pleomorpha (strain ATCC BAA-1885 / DSM 22778 / Grapes)</name>
    <dbReference type="NCBI Taxonomy" id="158190"/>
    <lineage>
        <taxon>Bacteria</taxon>
        <taxon>Pseudomonadati</taxon>
        <taxon>Spirochaetota</taxon>
        <taxon>Spirochaetia</taxon>
        <taxon>Spirochaetales</taxon>
        <taxon>Sphaerochaetaceae</taxon>
        <taxon>Sphaerochaeta</taxon>
    </lineage>
</organism>
<dbReference type="InterPro" id="IPR000577">
    <property type="entry name" value="Carb_kinase_FGGY"/>
</dbReference>
<dbReference type="eggNOG" id="COG1070">
    <property type="taxonomic scope" value="Bacteria"/>
</dbReference>
<dbReference type="GO" id="GO:0016773">
    <property type="term" value="F:phosphotransferase activity, alcohol group as acceptor"/>
    <property type="evidence" value="ECO:0007669"/>
    <property type="project" value="InterPro"/>
</dbReference>
<evidence type="ECO:0000256" key="4">
    <source>
        <dbReference type="RuleBase" id="RU003733"/>
    </source>
</evidence>
<feature type="domain" description="Carbohydrate kinase FGGY C-terminal" evidence="6">
    <location>
        <begin position="290"/>
        <end position="439"/>
    </location>
</feature>
<dbReference type="Gene3D" id="3.30.420.40">
    <property type="match status" value="2"/>
</dbReference>
<dbReference type="KEGG" id="sgp:SpiGrapes_1414"/>
<dbReference type="AlphaFoldDB" id="G8QUJ2"/>
<gene>
    <name evidence="7" type="ordered locus">SpiGrapes_1414</name>
</gene>
<dbReference type="InterPro" id="IPR018483">
    <property type="entry name" value="Carb_kinase_FGGY_CS"/>
</dbReference>
<dbReference type="EMBL" id="CP003155">
    <property type="protein sequence ID" value="AEV29225.1"/>
    <property type="molecule type" value="Genomic_DNA"/>
</dbReference>
<keyword evidence="8" id="KW-1185">Reference proteome</keyword>